<dbReference type="Proteomes" id="UP001301140">
    <property type="component" value="Unassembled WGS sequence"/>
</dbReference>
<organism evidence="2 3">
    <name type="scientific">Marinimicrococcus flavescens</name>
    <dbReference type="NCBI Taxonomy" id="3031815"/>
    <lineage>
        <taxon>Bacteria</taxon>
        <taxon>Pseudomonadati</taxon>
        <taxon>Pseudomonadota</taxon>
        <taxon>Alphaproteobacteria</taxon>
        <taxon>Geminicoccales</taxon>
        <taxon>Geminicoccaceae</taxon>
        <taxon>Marinimicrococcus</taxon>
    </lineage>
</organism>
<name>A0AAP3XRJ9_9PROT</name>
<keyword evidence="1" id="KW-0732">Signal</keyword>
<reference evidence="2 3" key="1">
    <citation type="submission" date="2023-03" db="EMBL/GenBank/DDBJ databases">
        <title>YIM 152171 draft genome.</title>
        <authorList>
            <person name="Yang Z."/>
        </authorList>
    </citation>
    <scope>NUCLEOTIDE SEQUENCE [LARGE SCALE GENOMIC DNA]</scope>
    <source>
        <strain evidence="2 3">YIM 152171</strain>
    </source>
</reference>
<comment type="caution">
    <text evidence="2">The sequence shown here is derived from an EMBL/GenBank/DDBJ whole genome shotgun (WGS) entry which is preliminary data.</text>
</comment>
<sequence>MQQALLLLSGVVLAIVHPPQAAADWPEELAAEILMVEDCVVAFLSNVEEREIDGRQTVMAKVHCEDQRVFDAWREDPLLAFQFNDCTEAVETC</sequence>
<evidence type="ECO:0000313" key="2">
    <source>
        <dbReference type="EMBL" id="MDF1586698.1"/>
    </source>
</evidence>
<dbReference type="RefSeq" id="WP_327789116.1">
    <property type="nucleotide sequence ID" value="NZ_JARGEQ010000092.1"/>
</dbReference>
<keyword evidence="3" id="KW-1185">Reference proteome</keyword>
<proteinExistence type="predicted"/>
<evidence type="ECO:0000313" key="3">
    <source>
        <dbReference type="Proteomes" id="UP001301140"/>
    </source>
</evidence>
<protein>
    <submittedName>
        <fullName evidence="2">Uncharacterized protein</fullName>
    </submittedName>
</protein>
<dbReference type="EMBL" id="JARGEQ010000092">
    <property type="protein sequence ID" value="MDF1586698.1"/>
    <property type="molecule type" value="Genomic_DNA"/>
</dbReference>
<dbReference type="AlphaFoldDB" id="A0AAP3XRJ9"/>
<gene>
    <name evidence="2" type="ORF">PZ740_09925</name>
</gene>
<feature type="chain" id="PRO_5042917465" evidence="1">
    <location>
        <begin position="24"/>
        <end position="93"/>
    </location>
</feature>
<evidence type="ECO:0000256" key="1">
    <source>
        <dbReference type="SAM" id="SignalP"/>
    </source>
</evidence>
<feature type="signal peptide" evidence="1">
    <location>
        <begin position="1"/>
        <end position="23"/>
    </location>
</feature>
<accession>A0AAP3XRJ9</accession>